<accession>A0ABQ3V3F3</accession>
<name>A0ABQ3V3F3_9CHLR</name>
<proteinExistence type="predicted"/>
<protein>
    <recommendedName>
        <fullName evidence="3">Nitroreductase family deazaflavin-dependent oxidoreductase</fullName>
    </recommendedName>
</protein>
<dbReference type="InterPro" id="IPR004378">
    <property type="entry name" value="F420H2_quin_Rdtase"/>
</dbReference>
<evidence type="ECO:0008006" key="3">
    <source>
        <dbReference type="Google" id="ProtNLM"/>
    </source>
</evidence>
<evidence type="ECO:0000313" key="2">
    <source>
        <dbReference type="Proteomes" id="UP000654345"/>
    </source>
</evidence>
<dbReference type="Proteomes" id="UP000654345">
    <property type="component" value="Unassembled WGS sequence"/>
</dbReference>
<dbReference type="RefSeq" id="WP_201375669.1">
    <property type="nucleotide sequence ID" value="NZ_BNJG01000003.1"/>
</dbReference>
<keyword evidence="2" id="KW-1185">Reference proteome</keyword>
<dbReference type="Pfam" id="PF04075">
    <property type="entry name" value="F420H2_quin_red"/>
    <property type="match status" value="1"/>
</dbReference>
<comment type="caution">
    <text evidence="1">The sequence shown here is derived from an EMBL/GenBank/DDBJ whole genome shotgun (WGS) entry which is preliminary data.</text>
</comment>
<dbReference type="Gene3D" id="2.30.110.10">
    <property type="entry name" value="Electron Transport, Fmn-binding Protein, Chain A"/>
    <property type="match status" value="1"/>
</dbReference>
<dbReference type="EMBL" id="BNJG01000003">
    <property type="protein sequence ID" value="GHO59488.1"/>
    <property type="molecule type" value="Genomic_DNA"/>
</dbReference>
<sequence>MTVYIRDTHPPRGFARILWRLPLWLYRLHLGWLLQSRFLLLTHIGRKSGLPRTTVLEVIRADKTAGKYTVFSGWRKQSDWVKNVEKTPQVKIQIGNHSFHAQTTRPAPEEAEALLLAYAARYPHLLRLVLRLLGYQTDGTEEDLRAIAHHSIMVTFEVLPPGTGGNV</sequence>
<dbReference type="InterPro" id="IPR012349">
    <property type="entry name" value="Split_barrel_FMN-bd"/>
</dbReference>
<evidence type="ECO:0000313" key="1">
    <source>
        <dbReference type="EMBL" id="GHO59488.1"/>
    </source>
</evidence>
<gene>
    <name evidence="1" type="ORF">KSB_79630</name>
</gene>
<reference evidence="1 2" key="1">
    <citation type="journal article" date="2021" name="Int. J. Syst. Evol. Microbiol.">
        <title>Reticulibacter mediterranei gen. nov., sp. nov., within the new family Reticulibacteraceae fam. nov., and Ktedonospora formicarum gen. nov., sp. nov., Ktedonobacter robiniae sp. nov., Dictyobacter formicarum sp. nov. and Dictyobacter arantiisoli sp. nov., belonging to the class Ktedonobacteria.</title>
        <authorList>
            <person name="Yabe S."/>
            <person name="Zheng Y."/>
            <person name="Wang C.M."/>
            <person name="Sakai Y."/>
            <person name="Abe K."/>
            <person name="Yokota A."/>
            <person name="Donadio S."/>
            <person name="Cavaletti L."/>
            <person name="Monciardini P."/>
        </authorList>
    </citation>
    <scope>NUCLEOTIDE SEQUENCE [LARGE SCALE GENOMIC DNA]</scope>
    <source>
        <strain evidence="1 2">SOSP1-30</strain>
    </source>
</reference>
<dbReference type="NCBIfam" id="TIGR00026">
    <property type="entry name" value="hi_GC_TIGR00026"/>
    <property type="match status" value="1"/>
</dbReference>
<organism evidence="1 2">
    <name type="scientific">Ktedonobacter robiniae</name>
    <dbReference type="NCBI Taxonomy" id="2778365"/>
    <lineage>
        <taxon>Bacteria</taxon>
        <taxon>Bacillati</taxon>
        <taxon>Chloroflexota</taxon>
        <taxon>Ktedonobacteria</taxon>
        <taxon>Ktedonobacterales</taxon>
        <taxon>Ktedonobacteraceae</taxon>
        <taxon>Ktedonobacter</taxon>
    </lineage>
</organism>